<dbReference type="SUPFAM" id="SSF49777">
    <property type="entry name" value="PEBP-like"/>
    <property type="match status" value="1"/>
</dbReference>
<keyword evidence="4" id="KW-1185">Reference proteome</keyword>
<evidence type="ECO:0000256" key="1">
    <source>
        <dbReference type="ARBA" id="ARBA00007120"/>
    </source>
</evidence>
<sequence>MSPKRRSPMSDDPSPARQDVRSPARQDVRASHDVRAPQDVRASGWQDVRAPVRQDVGTPVRRPDADTGTRPSGRPVRAARRPVRGSAVARRRGVLGVASAAVLVTGLSGCGLIGQPQNKSAELAEWFTVTSPVFRDGGDLPARYACATYSGSAALGKTPPLRWSAGGVKNAQSYAIVVDDPDATGGTYVHWVVAGIDQAQHELVEGGRLGTMVEARNTAKKVGYTPPCPPKGERHRYRFTVYALDTRVPFKTGISLREALGDVAKHTVGRGRITGNFGDK</sequence>
<dbReference type="CDD" id="cd00865">
    <property type="entry name" value="PEBP_bact_arch"/>
    <property type="match status" value="1"/>
</dbReference>
<comment type="similarity">
    <text evidence="1">Belongs to the UPF0098 family.</text>
</comment>
<comment type="caution">
    <text evidence="3">The sequence shown here is derived from an EMBL/GenBank/DDBJ whole genome shotgun (WGS) entry which is preliminary data.</text>
</comment>
<dbReference type="PANTHER" id="PTHR30289">
    <property type="entry name" value="UNCHARACTERIZED PROTEIN YBCL-RELATED"/>
    <property type="match status" value="1"/>
</dbReference>
<organism evidence="3 4">
    <name type="scientific">Actinomadura gamaensis</name>
    <dbReference type="NCBI Taxonomy" id="1763541"/>
    <lineage>
        <taxon>Bacteria</taxon>
        <taxon>Bacillati</taxon>
        <taxon>Actinomycetota</taxon>
        <taxon>Actinomycetes</taxon>
        <taxon>Streptosporangiales</taxon>
        <taxon>Thermomonosporaceae</taxon>
        <taxon>Actinomadura</taxon>
    </lineage>
</organism>
<dbReference type="EMBL" id="JBHSIT010000013">
    <property type="protein sequence ID" value="MFC4912722.1"/>
    <property type="molecule type" value="Genomic_DNA"/>
</dbReference>
<dbReference type="Pfam" id="PF01161">
    <property type="entry name" value="PBP"/>
    <property type="match status" value="1"/>
</dbReference>
<dbReference type="Proteomes" id="UP001595872">
    <property type="component" value="Unassembled WGS sequence"/>
</dbReference>
<evidence type="ECO:0000256" key="2">
    <source>
        <dbReference type="SAM" id="MobiDB-lite"/>
    </source>
</evidence>
<evidence type="ECO:0000313" key="3">
    <source>
        <dbReference type="EMBL" id="MFC4912722.1"/>
    </source>
</evidence>
<reference evidence="4" key="1">
    <citation type="journal article" date="2019" name="Int. J. Syst. Evol. Microbiol.">
        <title>The Global Catalogue of Microorganisms (GCM) 10K type strain sequencing project: providing services to taxonomists for standard genome sequencing and annotation.</title>
        <authorList>
            <consortium name="The Broad Institute Genomics Platform"/>
            <consortium name="The Broad Institute Genome Sequencing Center for Infectious Disease"/>
            <person name="Wu L."/>
            <person name="Ma J."/>
        </authorList>
    </citation>
    <scope>NUCLEOTIDE SEQUENCE [LARGE SCALE GENOMIC DNA]</scope>
    <source>
        <strain evidence="4">KLKA75</strain>
    </source>
</reference>
<dbReference type="RefSeq" id="WP_378262921.1">
    <property type="nucleotide sequence ID" value="NZ_JBHSIT010000013.1"/>
</dbReference>
<dbReference type="PANTHER" id="PTHR30289:SF1">
    <property type="entry name" value="PEBP (PHOSPHATIDYLETHANOLAMINE-BINDING PROTEIN) FAMILY PROTEIN"/>
    <property type="match status" value="1"/>
</dbReference>
<proteinExistence type="inferred from homology"/>
<dbReference type="InterPro" id="IPR036610">
    <property type="entry name" value="PEBP-like_sf"/>
</dbReference>
<keyword evidence="3" id="KW-0649">Protein kinase inhibitor</keyword>
<dbReference type="InterPro" id="IPR005247">
    <property type="entry name" value="YbhB_YbcL/LppC-like"/>
</dbReference>
<dbReference type="InterPro" id="IPR008914">
    <property type="entry name" value="PEBP"/>
</dbReference>
<dbReference type="NCBIfam" id="TIGR00481">
    <property type="entry name" value="YbhB/YbcL family Raf kinase inhibitor-like protein"/>
    <property type="match status" value="1"/>
</dbReference>
<feature type="region of interest" description="Disordered" evidence="2">
    <location>
        <begin position="1"/>
        <end position="85"/>
    </location>
</feature>
<feature type="compositionally biased region" description="Basic and acidic residues" evidence="2">
    <location>
        <begin position="18"/>
        <end position="38"/>
    </location>
</feature>
<gene>
    <name evidence="3" type="ORF">ACFPCY_35865</name>
</gene>
<protein>
    <submittedName>
        <fullName evidence="3">YbhB/YbcL family Raf kinase inhibitor-like protein</fullName>
    </submittedName>
</protein>
<accession>A0ABV9U841</accession>
<dbReference type="GO" id="GO:0004860">
    <property type="term" value="F:protein kinase inhibitor activity"/>
    <property type="evidence" value="ECO:0007669"/>
    <property type="project" value="UniProtKB-KW"/>
</dbReference>
<name>A0ABV9U841_9ACTN</name>
<dbReference type="Gene3D" id="3.90.280.10">
    <property type="entry name" value="PEBP-like"/>
    <property type="match status" value="1"/>
</dbReference>
<evidence type="ECO:0000313" key="4">
    <source>
        <dbReference type="Proteomes" id="UP001595872"/>
    </source>
</evidence>